<evidence type="ECO:0000313" key="1">
    <source>
        <dbReference type="Proteomes" id="UP000887580"/>
    </source>
</evidence>
<dbReference type="Proteomes" id="UP000887580">
    <property type="component" value="Unplaced"/>
</dbReference>
<dbReference type="WBParaSite" id="PS1159_v2.g11443.t1">
    <property type="protein sequence ID" value="PS1159_v2.g11443.t1"/>
    <property type="gene ID" value="PS1159_v2.g11443"/>
</dbReference>
<sequence>MKKKVTKVCHDFKNLFCPSKNNGINDCSLSPNKFDDDGGGGGGGGEGGGGEMKTDWRSILISNIVAFLGSVTMSSITPTVWPYMKKIDVTTTENLYGFIRGLYAFGNVIFSMLSGWLSNKASDTRPAMIIGKFITILAALAYLFVEVFQSFHVVLFIAFEFLLGTSSGICSVFRTHIAMASTEADRSKAFGITQLATASGFVVGPLLQVIFSQISYPGISLFAGTHFNLYTAPIVLAASTSIIGIILLFCCFDGRMKVKDTPTPIYTEDVALGTVDEDLFLETAPTKKTAKVINDDGKPKYDIIAVIVVIIVKLSTEIVILNLITICPPYAMTAFQWSSEDTIIFQSAIMGSIGILSISFALAYVFFKLGKRIKERTALSVALFLFLSFHIITYPWGFWSERIQYQHVKGTIAPANLSMALDPSLRALVAESQKPGSKIEIVGCNPAFEWCEKTPKVNIVVFNAALIIALGIGFPLIQINLDILYSKVLGPIKQGTLQGIYNATGQALNIVGPLAFSQMYTSYGPRILWGLEIGVCSIAIIIFLFFYPRMIPWSERVAEIKTTKPVQICQTKTTTASAPAKNIIKIVNN</sequence>
<organism evidence="1 2">
    <name type="scientific">Panagrolaimus sp. PS1159</name>
    <dbReference type="NCBI Taxonomy" id="55785"/>
    <lineage>
        <taxon>Eukaryota</taxon>
        <taxon>Metazoa</taxon>
        <taxon>Ecdysozoa</taxon>
        <taxon>Nematoda</taxon>
        <taxon>Chromadorea</taxon>
        <taxon>Rhabditida</taxon>
        <taxon>Tylenchina</taxon>
        <taxon>Panagrolaimomorpha</taxon>
        <taxon>Panagrolaimoidea</taxon>
        <taxon>Panagrolaimidae</taxon>
        <taxon>Panagrolaimus</taxon>
    </lineage>
</organism>
<proteinExistence type="predicted"/>
<protein>
    <submittedName>
        <fullName evidence="2">Major facilitator superfamily (MFS) profile domain-containing protein</fullName>
    </submittedName>
</protein>
<evidence type="ECO:0000313" key="2">
    <source>
        <dbReference type="WBParaSite" id="PS1159_v2.g11443.t1"/>
    </source>
</evidence>
<reference evidence="2" key="1">
    <citation type="submission" date="2022-11" db="UniProtKB">
        <authorList>
            <consortium name="WormBaseParasite"/>
        </authorList>
    </citation>
    <scope>IDENTIFICATION</scope>
</reference>
<name>A0AC35EWI7_9BILA</name>
<accession>A0AC35EWI7</accession>